<evidence type="ECO:0008006" key="3">
    <source>
        <dbReference type="Google" id="ProtNLM"/>
    </source>
</evidence>
<sequence length="330" mass="35934">MSAFLELERSARACFRMAVLMGANTRTYKFALAESLLRFAGAGREEVPLEEFVEPYSMLLAEREREGAAHAPVGHEVGDADFLAVLRREAQASLALGHPTDQLREAAVRSVPAMVMKKFPNVGGAALPVSFYRVAGRKPNRTVALTPEMRDVAAAEHIAGLRSENRARLSIVEASFDSGIGRGLVAGGVVADLDGGVLRDRRRRRSVARVDDAVRGFQHGRCLLCWEPLADGQEVAIDHVFPFALMDRHRTVAPWRGPDLDAVWNLAPAHRQCNAAKSARLPTPAVQERLVLRNEAIIGSPYPLSRAVRGVRDAYGGWPALFVAVLGAYG</sequence>
<dbReference type="Proteomes" id="UP001403094">
    <property type="component" value="Unassembled WGS sequence"/>
</dbReference>
<dbReference type="Gene3D" id="1.10.30.50">
    <property type="match status" value="1"/>
</dbReference>
<accession>A0ABN2V5N4</accession>
<gene>
    <name evidence="1" type="ORF">GCM10009757_24170</name>
</gene>
<protein>
    <recommendedName>
        <fullName evidence="3">HNH endonuclease</fullName>
    </recommendedName>
</protein>
<proteinExistence type="predicted"/>
<comment type="caution">
    <text evidence="1">The sequence shown here is derived from an EMBL/GenBank/DDBJ whole genome shotgun (WGS) entry which is preliminary data.</text>
</comment>
<reference evidence="1 2" key="1">
    <citation type="journal article" date="2019" name="Int. J. Syst. Evol. Microbiol.">
        <title>The Global Catalogue of Microorganisms (GCM) 10K type strain sequencing project: providing services to taxonomists for standard genome sequencing and annotation.</title>
        <authorList>
            <consortium name="The Broad Institute Genomics Platform"/>
            <consortium name="The Broad Institute Genome Sequencing Center for Infectious Disease"/>
            <person name="Wu L."/>
            <person name="Ma J."/>
        </authorList>
    </citation>
    <scope>NUCLEOTIDE SEQUENCE [LARGE SCALE GENOMIC DNA]</scope>
    <source>
        <strain evidence="1 2">JCM 14549</strain>
    </source>
</reference>
<name>A0ABN2V5N4_9ACTN</name>
<evidence type="ECO:0000313" key="2">
    <source>
        <dbReference type="Proteomes" id="UP001403094"/>
    </source>
</evidence>
<dbReference type="RefSeq" id="WP_346070470.1">
    <property type="nucleotide sequence ID" value="NZ_BAAANQ010000004.1"/>
</dbReference>
<evidence type="ECO:0000313" key="1">
    <source>
        <dbReference type="EMBL" id="GAA2051359.1"/>
    </source>
</evidence>
<dbReference type="EMBL" id="BAAANQ010000004">
    <property type="protein sequence ID" value="GAA2051359.1"/>
    <property type="molecule type" value="Genomic_DNA"/>
</dbReference>
<organism evidence="1 2">
    <name type="scientific">Streptomyces cheonanensis</name>
    <dbReference type="NCBI Taxonomy" id="312720"/>
    <lineage>
        <taxon>Bacteria</taxon>
        <taxon>Bacillati</taxon>
        <taxon>Actinomycetota</taxon>
        <taxon>Actinomycetes</taxon>
        <taxon>Kitasatosporales</taxon>
        <taxon>Streptomycetaceae</taxon>
        <taxon>Streptomyces</taxon>
    </lineage>
</organism>
<keyword evidence="2" id="KW-1185">Reference proteome</keyword>